<dbReference type="EMBL" id="DXAW01000057">
    <property type="protein sequence ID" value="HIZ85430.1"/>
    <property type="molecule type" value="Genomic_DNA"/>
</dbReference>
<comment type="caution">
    <text evidence="2">The sequence shown here is derived from an EMBL/GenBank/DDBJ whole genome shotgun (WGS) entry which is preliminary data.</text>
</comment>
<organism evidence="2 3">
    <name type="scientific">Candidatus Coprenecus stercoravium</name>
    <dbReference type="NCBI Taxonomy" id="2840735"/>
    <lineage>
        <taxon>Bacteria</taxon>
        <taxon>Pseudomonadati</taxon>
        <taxon>Bacteroidota</taxon>
        <taxon>Bacteroidia</taxon>
        <taxon>Bacteroidales</taxon>
        <taxon>Rikenellaceae</taxon>
        <taxon>Rikenellaceae incertae sedis</taxon>
        <taxon>Candidatus Coprenecus</taxon>
    </lineage>
</organism>
<reference evidence="2" key="2">
    <citation type="submission" date="2021-04" db="EMBL/GenBank/DDBJ databases">
        <authorList>
            <person name="Gilroy R."/>
        </authorList>
    </citation>
    <scope>NUCLEOTIDE SEQUENCE</scope>
    <source>
        <strain evidence="2">Gambia16-554</strain>
    </source>
</reference>
<evidence type="ECO:0000313" key="2">
    <source>
        <dbReference type="EMBL" id="HIZ85430.1"/>
    </source>
</evidence>
<name>A0A9D2K9P9_9BACT</name>
<feature type="chain" id="PRO_5038920250" description="Fibronectin type-III domain-containing protein" evidence="1">
    <location>
        <begin position="20"/>
        <end position="484"/>
    </location>
</feature>
<sequence length="484" mass="54536">MKNSVLSLLTLLLAAAACSQDGPVDQPQRQQLQSPSPVVAAQDTTSFSLSWSPVDGAGSYDCLLSGQITSVADTVVNYQDLVPDSVYVVAVRAVPSDTNAFSASGWAEIEVRLDGAPQEDTVDNYIGKGQMFSVETENEESTRILHCYVIPEDKDMYYFRETFDDEYFAMLGGNALDVWTQALESYMAQFGSSAFDMVVSYGEDYWQVNYDYEEHLYIIVAGVDENLNRITDITMEAVYTGPVPKSDLTFNVDFRDVTPSGAVAYVEPSDKDETYSMILLEKDEIADYTSSELEDLIKYSYRDYFDESRIYSGDMTMTYREGTLTPATEYTLLIFGWNTLPSTEIFKYDFMTSGASSSEGLTFDFAVGNVAPYEMEVSIVPSRTDARYLCFPLPEEDYEEYKDDLVQYVYDVCDDPMNPLTVAQYLDMFGMIGTQDVLFDWFDHGIMPGVSYRLWAVGFDLEGEDVTFYEPVVYEDIITTPIEK</sequence>
<feature type="signal peptide" evidence="1">
    <location>
        <begin position="1"/>
        <end position="19"/>
    </location>
</feature>
<evidence type="ECO:0000313" key="3">
    <source>
        <dbReference type="Proteomes" id="UP000824115"/>
    </source>
</evidence>
<evidence type="ECO:0000256" key="1">
    <source>
        <dbReference type="SAM" id="SignalP"/>
    </source>
</evidence>
<gene>
    <name evidence="2" type="ORF">IAC04_02955</name>
</gene>
<reference evidence="2" key="1">
    <citation type="journal article" date="2021" name="PeerJ">
        <title>Extensive microbial diversity within the chicken gut microbiome revealed by metagenomics and culture.</title>
        <authorList>
            <person name="Gilroy R."/>
            <person name="Ravi A."/>
            <person name="Getino M."/>
            <person name="Pursley I."/>
            <person name="Horton D.L."/>
            <person name="Alikhan N.F."/>
            <person name="Baker D."/>
            <person name="Gharbi K."/>
            <person name="Hall N."/>
            <person name="Watson M."/>
            <person name="Adriaenssens E.M."/>
            <person name="Foster-Nyarko E."/>
            <person name="Jarju S."/>
            <person name="Secka A."/>
            <person name="Antonio M."/>
            <person name="Oren A."/>
            <person name="Chaudhuri R.R."/>
            <person name="La Ragione R."/>
            <person name="Hildebrand F."/>
            <person name="Pallen M.J."/>
        </authorList>
    </citation>
    <scope>NUCLEOTIDE SEQUENCE</scope>
    <source>
        <strain evidence="2">Gambia16-554</strain>
    </source>
</reference>
<dbReference type="InterPro" id="IPR036116">
    <property type="entry name" value="FN3_sf"/>
</dbReference>
<evidence type="ECO:0008006" key="4">
    <source>
        <dbReference type="Google" id="ProtNLM"/>
    </source>
</evidence>
<dbReference type="Proteomes" id="UP000824115">
    <property type="component" value="Unassembled WGS sequence"/>
</dbReference>
<accession>A0A9D2K9P9</accession>
<dbReference type="SUPFAM" id="SSF49265">
    <property type="entry name" value="Fibronectin type III"/>
    <property type="match status" value="1"/>
</dbReference>
<keyword evidence="1" id="KW-0732">Signal</keyword>
<protein>
    <recommendedName>
        <fullName evidence="4">Fibronectin type-III domain-containing protein</fullName>
    </recommendedName>
</protein>
<proteinExistence type="predicted"/>
<dbReference type="PROSITE" id="PS51257">
    <property type="entry name" value="PROKAR_LIPOPROTEIN"/>
    <property type="match status" value="1"/>
</dbReference>
<dbReference type="AlphaFoldDB" id="A0A9D2K9P9"/>